<dbReference type="Gene3D" id="1.10.630.10">
    <property type="entry name" value="Cytochrome P450"/>
    <property type="match status" value="1"/>
</dbReference>
<feature type="transmembrane region" description="Helical" evidence="12">
    <location>
        <begin position="129"/>
        <end position="151"/>
    </location>
</feature>
<comment type="cofactor">
    <cofactor evidence="1 10">
        <name>heme</name>
        <dbReference type="ChEBI" id="CHEBI:30413"/>
    </cofactor>
</comment>
<keyword evidence="10 11" id="KW-0349">Heme</keyword>
<keyword evidence="9 12" id="KW-0472">Membrane</keyword>
<proteinExistence type="inferred from homology"/>
<dbReference type="InterPro" id="IPR001128">
    <property type="entry name" value="Cyt_P450"/>
</dbReference>
<dbReference type="GO" id="GO:0016712">
    <property type="term" value="F:oxidoreductase activity, acting on paired donors, with incorporation or reduction of molecular oxygen, reduced flavin or flavoprotein as one donor, and incorporation of one atom of oxygen"/>
    <property type="evidence" value="ECO:0007669"/>
    <property type="project" value="UniProtKB-ARBA"/>
</dbReference>
<evidence type="ECO:0000256" key="1">
    <source>
        <dbReference type="ARBA" id="ARBA00001971"/>
    </source>
</evidence>
<evidence type="ECO:0000256" key="10">
    <source>
        <dbReference type="PIRSR" id="PIRSR602401-1"/>
    </source>
</evidence>
<comment type="similarity">
    <text evidence="3 11">Belongs to the cytochrome P450 family.</text>
</comment>
<dbReference type="PROSITE" id="PS00086">
    <property type="entry name" value="CYTOCHROME_P450"/>
    <property type="match status" value="1"/>
</dbReference>
<reference evidence="13" key="1">
    <citation type="submission" date="2020-06" db="EMBL/GenBank/DDBJ databases">
        <authorList>
            <person name="Li T."/>
            <person name="Hu X."/>
            <person name="Zhang T."/>
            <person name="Song X."/>
            <person name="Zhang H."/>
            <person name="Dai N."/>
            <person name="Sheng W."/>
            <person name="Hou X."/>
            <person name="Wei L."/>
        </authorList>
    </citation>
    <scope>NUCLEOTIDE SEQUENCE</scope>
    <source>
        <strain evidence="13">G02</strain>
        <tissue evidence="13">Leaf</tissue>
    </source>
</reference>
<gene>
    <name evidence="13" type="ORF">Sradi_1154100</name>
</gene>
<keyword evidence="8 10" id="KW-0408">Iron</keyword>
<evidence type="ECO:0000256" key="2">
    <source>
        <dbReference type="ARBA" id="ARBA00004167"/>
    </source>
</evidence>
<accession>A0AAW2UMV3</accession>
<keyword evidence="7 11" id="KW-0560">Oxidoreductase</keyword>
<dbReference type="AlphaFoldDB" id="A0AAW2UMV3"/>
<evidence type="ECO:0000256" key="8">
    <source>
        <dbReference type="ARBA" id="ARBA00023004"/>
    </source>
</evidence>
<keyword evidence="5 10" id="KW-0479">Metal-binding</keyword>
<organism evidence="13">
    <name type="scientific">Sesamum radiatum</name>
    <name type="common">Black benniseed</name>
    <dbReference type="NCBI Taxonomy" id="300843"/>
    <lineage>
        <taxon>Eukaryota</taxon>
        <taxon>Viridiplantae</taxon>
        <taxon>Streptophyta</taxon>
        <taxon>Embryophyta</taxon>
        <taxon>Tracheophyta</taxon>
        <taxon>Spermatophyta</taxon>
        <taxon>Magnoliopsida</taxon>
        <taxon>eudicotyledons</taxon>
        <taxon>Gunneridae</taxon>
        <taxon>Pentapetalae</taxon>
        <taxon>asterids</taxon>
        <taxon>lamiids</taxon>
        <taxon>Lamiales</taxon>
        <taxon>Pedaliaceae</taxon>
        <taxon>Sesamum</taxon>
    </lineage>
</organism>
<evidence type="ECO:0000256" key="7">
    <source>
        <dbReference type="ARBA" id="ARBA00023002"/>
    </source>
</evidence>
<evidence type="ECO:0000256" key="3">
    <source>
        <dbReference type="ARBA" id="ARBA00010617"/>
    </source>
</evidence>
<keyword evidence="6 12" id="KW-1133">Transmembrane helix</keyword>
<dbReference type="EMBL" id="JACGWJ010000005">
    <property type="protein sequence ID" value="KAL0417406.1"/>
    <property type="molecule type" value="Genomic_DNA"/>
</dbReference>
<evidence type="ECO:0000313" key="13">
    <source>
        <dbReference type="EMBL" id="KAL0417406.1"/>
    </source>
</evidence>
<sequence length="609" mass="68766">MKEGTLMRVLFCKIHCPFICFCKSSAAHLYTSGPLKLENSPHVVPSTAFALPSASDKSSTGIKEDGLNGNQEAENVLKSCIRKIPYRSEADKEVGKKRVQWMDNLGKELAEMKEFESSLKQQKSASACLLMAAVLIVPIFMILVLLLNLTIKIRRELTKKSSNLPPGSYGWPILGETMEFLGAGLEGTPEKFIKERSEKYKSQVFKTSLMGEPMVVLCGAAGNKFLFSNENKLVTVWWPSSVRQLLGHCLATSSGDEGKQMRKMVSYFVSPDAFTRLYIRTMDLVSQQHIKTHWQGKEEVKISPTTKLYTFELACRLFMSLEDQEQISKLATLFNVFLKGIISVPVNFPGTRFYKAKRATSAIKNQLQKIVRQRRAALEQRTAIPSQDLLSHLLVAPDENGKFMSEPVIVNNILMLLFAGHDTSSVAITMLMKNLAQLPDIYEKVLREQNEIASSKEAGEFLQWEDIQKMRYSWNVVCEVARISPPIIGAFREALVDISYAGYHIPKGWKLYWSSSFTHRDASWDPDYANFDPSRFEGAGPAPFSYVPFGGGPRMCLGKEFARLEILIFLHNVIRRYRWKLQIPDEKIAYDPMPTPVEGLPVQLHSHIA</sequence>
<protein>
    <submittedName>
        <fullName evidence="13">Beta-amyrin 28-monooxygenase</fullName>
    </submittedName>
</protein>
<dbReference type="InterPro" id="IPR036396">
    <property type="entry name" value="Cyt_P450_sf"/>
</dbReference>
<keyword evidence="11" id="KW-0503">Monooxygenase</keyword>
<dbReference type="PANTHER" id="PTHR24286">
    <property type="entry name" value="CYTOCHROME P450 26"/>
    <property type="match status" value="1"/>
</dbReference>
<comment type="caution">
    <text evidence="13">The sequence shown here is derived from an EMBL/GenBank/DDBJ whole genome shotgun (WGS) entry which is preliminary data.</text>
</comment>
<dbReference type="PRINTS" id="PR00385">
    <property type="entry name" value="P450"/>
</dbReference>
<dbReference type="SUPFAM" id="SSF48264">
    <property type="entry name" value="Cytochrome P450"/>
    <property type="match status" value="1"/>
</dbReference>
<name>A0AAW2UMV3_SESRA</name>
<dbReference type="GO" id="GO:0020037">
    <property type="term" value="F:heme binding"/>
    <property type="evidence" value="ECO:0007669"/>
    <property type="project" value="InterPro"/>
</dbReference>
<dbReference type="PRINTS" id="PR00463">
    <property type="entry name" value="EP450I"/>
</dbReference>
<evidence type="ECO:0000256" key="4">
    <source>
        <dbReference type="ARBA" id="ARBA00022692"/>
    </source>
</evidence>
<evidence type="ECO:0000256" key="12">
    <source>
        <dbReference type="SAM" id="Phobius"/>
    </source>
</evidence>
<dbReference type="PANTHER" id="PTHR24286:SF209">
    <property type="entry name" value="BETA-AMYRIN 28-OXIDASE-LIKE"/>
    <property type="match status" value="1"/>
</dbReference>
<reference evidence="13" key="2">
    <citation type="journal article" date="2024" name="Plant">
        <title>Genomic evolution and insights into agronomic trait innovations of Sesamum species.</title>
        <authorList>
            <person name="Miao H."/>
            <person name="Wang L."/>
            <person name="Qu L."/>
            <person name="Liu H."/>
            <person name="Sun Y."/>
            <person name="Le M."/>
            <person name="Wang Q."/>
            <person name="Wei S."/>
            <person name="Zheng Y."/>
            <person name="Lin W."/>
            <person name="Duan Y."/>
            <person name="Cao H."/>
            <person name="Xiong S."/>
            <person name="Wang X."/>
            <person name="Wei L."/>
            <person name="Li C."/>
            <person name="Ma Q."/>
            <person name="Ju M."/>
            <person name="Zhao R."/>
            <person name="Li G."/>
            <person name="Mu C."/>
            <person name="Tian Q."/>
            <person name="Mei H."/>
            <person name="Zhang T."/>
            <person name="Gao T."/>
            <person name="Zhang H."/>
        </authorList>
    </citation>
    <scope>NUCLEOTIDE SEQUENCE</scope>
    <source>
        <strain evidence="13">G02</strain>
    </source>
</reference>
<dbReference type="GO" id="GO:0016020">
    <property type="term" value="C:membrane"/>
    <property type="evidence" value="ECO:0007669"/>
    <property type="project" value="UniProtKB-SubCell"/>
</dbReference>
<evidence type="ECO:0000256" key="9">
    <source>
        <dbReference type="ARBA" id="ARBA00023136"/>
    </source>
</evidence>
<dbReference type="FunFam" id="1.10.630.10:FF:000022">
    <property type="entry name" value="Taxadiene 5-alpha hydroxylase"/>
    <property type="match status" value="1"/>
</dbReference>
<evidence type="ECO:0000256" key="5">
    <source>
        <dbReference type="ARBA" id="ARBA00022723"/>
    </source>
</evidence>
<dbReference type="CDD" id="cd11043">
    <property type="entry name" value="CYP90-like"/>
    <property type="match status" value="1"/>
</dbReference>
<feature type="binding site" description="axial binding residue" evidence="10">
    <location>
        <position position="556"/>
    </location>
    <ligand>
        <name>heme</name>
        <dbReference type="ChEBI" id="CHEBI:30413"/>
    </ligand>
    <ligandPart>
        <name>Fe</name>
        <dbReference type="ChEBI" id="CHEBI:18248"/>
    </ligandPart>
</feature>
<dbReference type="GO" id="GO:0016125">
    <property type="term" value="P:sterol metabolic process"/>
    <property type="evidence" value="ECO:0007669"/>
    <property type="project" value="TreeGrafter"/>
</dbReference>
<dbReference type="GO" id="GO:0005506">
    <property type="term" value="F:iron ion binding"/>
    <property type="evidence" value="ECO:0007669"/>
    <property type="project" value="InterPro"/>
</dbReference>
<evidence type="ECO:0000256" key="11">
    <source>
        <dbReference type="RuleBase" id="RU000461"/>
    </source>
</evidence>
<evidence type="ECO:0000256" key="6">
    <source>
        <dbReference type="ARBA" id="ARBA00022989"/>
    </source>
</evidence>
<dbReference type="InterPro" id="IPR017972">
    <property type="entry name" value="Cyt_P450_CS"/>
</dbReference>
<dbReference type="Pfam" id="PF00067">
    <property type="entry name" value="p450"/>
    <property type="match status" value="1"/>
</dbReference>
<keyword evidence="4 12" id="KW-0812">Transmembrane</keyword>
<comment type="subcellular location">
    <subcellularLocation>
        <location evidence="2">Membrane</location>
        <topology evidence="2">Single-pass membrane protein</topology>
    </subcellularLocation>
</comment>
<dbReference type="InterPro" id="IPR002401">
    <property type="entry name" value="Cyt_P450_E_grp-I"/>
</dbReference>